<dbReference type="Proteomes" id="UP001611383">
    <property type="component" value="Chromosome"/>
</dbReference>
<dbReference type="RefSeq" id="WP_395816656.1">
    <property type="nucleotide sequence ID" value="NZ_CP043494.1"/>
</dbReference>
<protein>
    <submittedName>
        <fullName evidence="1">Uncharacterized protein</fullName>
    </submittedName>
</protein>
<sequence>MLEEKILRNVVPAKAMPRLKDMLCGYMSHWSRVYIGATAHPEIRYGQHMNDGWHKMVLLYEAFSPEIALGMERELIAYARQTNFLTLVENINPGGEGLSHARRSNYLYLLCG</sequence>
<keyword evidence="2" id="KW-1185">Reference proteome</keyword>
<name>A0ABY9WKV2_9BACT</name>
<proteinExistence type="predicted"/>
<gene>
    <name evidence="1" type="ORF">F0U60_09060</name>
</gene>
<accession>A0ABY9WKV2</accession>
<dbReference type="EMBL" id="CP043494">
    <property type="protein sequence ID" value="WNG44240.1"/>
    <property type="molecule type" value="Genomic_DNA"/>
</dbReference>
<evidence type="ECO:0000313" key="2">
    <source>
        <dbReference type="Proteomes" id="UP001611383"/>
    </source>
</evidence>
<organism evidence="1 2">
    <name type="scientific">Archangium minus</name>
    <dbReference type="NCBI Taxonomy" id="83450"/>
    <lineage>
        <taxon>Bacteria</taxon>
        <taxon>Pseudomonadati</taxon>
        <taxon>Myxococcota</taxon>
        <taxon>Myxococcia</taxon>
        <taxon>Myxococcales</taxon>
        <taxon>Cystobacterineae</taxon>
        <taxon>Archangiaceae</taxon>
        <taxon>Archangium</taxon>
    </lineage>
</organism>
<reference evidence="1 2" key="1">
    <citation type="submission" date="2019-08" db="EMBL/GenBank/DDBJ databases">
        <title>Archangium and Cystobacter genomes.</title>
        <authorList>
            <person name="Chen I.-C.K."/>
            <person name="Wielgoss S."/>
        </authorList>
    </citation>
    <scope>NUCLEOTIDE SEQUENCE [LARGE SCALE GENOMIC DNA]</scope>
    <source>
        <strain evidence="1 2">Cbm 6</strain>
    </source>
</reference>
<evidence type="ECO:0000313" key="1">
    <source>
        <dbReference type="EMBL" id="WNG44240.1"/>
    </source>
</evidence>